<dbReference type="Gene3D" id="1.10.510.10">
    <property type="entry name" value="Transferase(Phosphotransferase) domain 1"/>
    <property type="match status" value="1"/>
</dbReference>
<dbReference type="SUPFAM" id="SSF56112">
    <property type="entry name" value="Protein kinase-like (PK-like)"/>
    <property type="match status" value="1"/>
</dbReference>
<dbReference type="EMBL" id="BNBO01000009">
    <property type="protein sequence ID" value="GHH67287.1"/>
    <property type="molecule type" value="Genomic_DNA"/>
</dbReference>
<dbReference type="AlphaFoldDB" id="A0A919FKB4"/>
<proteinExistence type="predicted"/>
<dbReference type="Pfam" id="PF13424">
    <property type="entry name" value="TPR_12"/>
    <property type="match status" value="1"/>
</dbReference>
<reference evidence="8" key="1">
    <citation type="journal article" date="2014" name="Int. J. Syst. Evol. Microbiol.">
        <title>Complete genome sequence of Corynebacterium casei LMG S-19264T (=DSM 44701T), isolated from a smear-ripened cheese.</title>
        <authorList>
            <consortium name="US DOE Joint Genome Institute (JGI-PGF)"/>
            <person name="Walter F."/>
            <person name="Albersmeier A."/>
            <person name="Kalinowski J."/>
            <person name="Ruckert C."/>
        </authorList>
    </citation>
    <scope>NUCLEOTIDE SEQUENCE</scope>
    <source>
        <strain evidence="8">JCM 4646</strain>
    </source>
</reference>
<evidence type="ECO:0000256" key="3">
    <source>
        <dbReference type="ARBA" id="ARBA00022679"/>
    </source>
</evidence>
<dbReference type="EC" id="2.7.11.1" evidence="1"/>
<dbReference type="SMART" id="SM00028">
    <property type="entry name" value="TPR"/>
    <property type="match status" value="4"/>
</dbReference>
<dbReference type="InterPro" id="IPR011990">
    <property type="entry name" value="TPR-like_helical_dom_sf"/>
</dbReference>
<dbReference type="InterPro" id="IPR019734">
    <property type="entry name" value="TPR_rpt"/>
</dbReference>
<keyword evidence="6" id="KW-0067">ATP-binding</keyword>
<dbReference type="CDD" id="cd14014">
    <property type="entry name" value="STKc_PknB_like"/>
    <property type="match status" value="1"/>
</dbReference>
<evidence type="ECO:0000313" key="8">
    <source>
        <dbReference type="EMBL" id="GHH67287.1"/>
    </source>
</evidence>
<dbReference type="GO" id="GO:0005524">
    <property type="term" value="F:ATP binding"/>
    <property type="evidence" value="ECO:0007669"/>
    <property type="project" value="UniProtKB-KW"/>
</dbReference>
<dbReference type="PROSITE" id="PS00108">
    <property type="entry name" value="PROTEIN_KINASE_ST"/>
    <property type="match status" value="1"/>
</dbReference>
<sequence length="536" mass="58172">MVRAARVPAARRRAAAKVRVRAVSRECVRSAPEVWFRGPMRDGTTVPAVGDRFRMERPLGAGGQGVAWLAYDERLQRRVVVKRIGVAEASSAGAGDVRVARAEREARAAAALRHPGIVTVFDQFPGDDGLPWTVMEYVEGPSLLEALESGPLPVEQVARIGAQIASALVAAHAAEVIHRDIKPANILLAGERTVVVDFGIASMPGEVTLTATGAPIGTPQFMAPERLDAGQASTASDMWSLGATLYRAVEGRSPFPGSTLQEVYLAVARGIPEPMRTAGVLQPVIGQLMRLLPEERPSAAVTAASLREIVEGLEVKEQGAAAIDRLLGQATEERENGALDRAEDTYWTALDLAIQRNAPRQQGWAWDGLGSCRWRAGDPETAMRFFTRAARTAELTDDALMGAWSLHNFGTYWRGRGEPARATDFFRQALTLANAHQCAAAAGWTHHQLAELAAEDGDTRQERNNYAAAARIGSDAGDDVLAGWSLFNTARCEERTKDLQQAREHYAQAREIGLRISNRWMAEQSEERLQRLAPPG</sequence>
<accession>A0A919FKB4</accession>
<dbReference type="GO" id="GO:0004674">
    <property type="term" value="F:protein serine/threonine kinase activity"/>
    <property type="evidence" value="ECO:0007669"/>
    <property type="project" value="UniProtKB-KW"/>
</dbReference>
<evidence type="ECO:0000256" key="5">
    <source>
        <dbReference type="ARBA" id="ARBA00022777"/>
    </source>
</evidence>
<evidence type="ECO:0000259" key="7">
    <source>
        <dbReference type="PROSITE" id="PS50011"/>
    </source>
</evidence>
<keyword evidence="9" id="KW-1185">Reference proteome</keyword>
<dbReference type="SMART" id="SM00220">
    <property type="entry name" value="S_TKc"/>
    <property type="match status" value="1"/>
</dbReference>
<dbReference type="Proteomes" id="UP000617734">
    <property type="component" value="Unassembled WGS sequence"/>
</dbReference>
<dbReference type="SUPFAM" id="SSF48452">
    <property type="entry name" value="TPR-like"/>
    <property type="match status" value="1"/>
</dbReference>
<dbReference type="Gene3D" id="1.25.40.10">
    <property type="entry name" value="Tetratricopeptide repeat domain"/>
    <property type="match status" value="1"/>
</dbReference>
<feature type="domain" description="Protein kinase" evidence="7">
    <location>
        <begin position="53"/>
        <end position="310"/>
    </location>
</feature>
<dbReference type="InterPro" id="IPR008271">
    <property type="entry name" value="Ser/Thr_kinase_AS"/>
</dbReference>
<dbReference type="PROSITE" id="PS50011">
    <property type="entry name" value="PROTEIN_KINASE_DOM"/>
    <property type="match status" value="1"/>
</dbReference>
<keyword evidence="4" id="KW-0547">Nucleotide-binding</keyword>
<evidence type="ECO:0000256" key="1">
    <source>
        <dbReference type="ARBA" id="ARBA00012513"/>
    </source>
</evidence>
<dbReference type="InterPro" id="IPR011009">
    <property type="entry name" value="Kinase-like_dom_sf"/>
</dbReference>
<dbReference type="Gene3D" id="3.30.200.20">
    <property type="entry name" value="Phosphorylase Kinase, domain 1"/>
    <property type="match status" value="1"/>
</dbReference>
<gene>
    <name evidence="8" type="ORF">GCM10018781_22290</name>
</gene>
<dbReference type="PANTHER" id="PTHR43289:SF6">
    <property type="entry name" value="SERINE_THREONINE-PROTEIN KINASE NEKL-3"/>
    <property type="match status" value="1"/>
</dbReference>
<dbReference type="InterPro" id="IPR000719">
    <property type="entry name" value="Prot_kinase_dom"/>
</dbReference>
<keyword evidence="5" id="KW-0418">Kinase</keyword>
<evidence type="ECO:0000313" key="9">
    <source>
        <dbReference type="Proteomes" id="UP000617734"/>
    </source>
</evidence>
<evidence type="ECO:0000256" key="6">
    <source>
        <dbReference type="ARBA" id="ARBA00022840"/>
    </source>
</evidence>
<dbReference type="Pfam" id="PF00069">
    <property type="entry name" value="Pkinase"/>
    <property type="match status" value="1"/>
</dbReference>
<reference evidence="8" key="2">
    <citation type="submission" date="2020-09" db="EMBL/GenBank/DDBJ databases">
        <authorList>
            <person name="Sun Q."/>
            <person name="Ohkuma M."/>
        </authorList>
    </citation>
    <scope>NUCLEOTIDE SEQUENCE</scope>
    <source>
        <strain evidence="8">JCM 4646</strain>
    </source>
</reference>
<keyword evidence="3" id="KW-0808">Transferase</keyword>
<organism evidence="8 9">
    <name type="scientific">Kitasatospora indigofera</name>
    <dbReference type="NCBI Taxonomy" id="67307"/>
    <lineage>
        <taxon>Bacteria</taxon>
        <taxon>Bacillati</taxon>
        <taxon>Actinomycetota</taxon>
        <taxon>Actinomycetes</taxon>
        <taxon>Kitasatosporales</taxon>
        <taxon>Streptomycetaceae</taxon>
        <taxon>Kitasatospora</taxon>
    </lineage>
</organism>
<comment type="caution">
    <text evidence="8">The sequence shown here is derived from an EMBL/GenBank/DDBJ whole genome shotgun (WGS) entry which is preliminary data.</text>
</comment>
<evidence type="ECO:0000256" key="4">
    <source>
        <dbReference type="ARBA" id="ARBA00022741"/>
    </source>
</evidence>
<dbReference type="PANTHER" id="PTHR43289">
    <property type="entry name" value="MITOGEN-ACTIVATED PROTEIN KINASE KINASE KINASE 20-RELATED"/>
    <property type="match status" value="1"/>
</dbReference>
<name>A0A919FKB4_9ACTN</name>
<keyword evidence="2" id="KW-0723">Serine/threonine-protein kinase</keyword>
<protein>
    <recommendedName>
        <fullName evidence="1">non-specific serine/threonine protein kinase</fullName>
        <ecNumber evidence="1">2.7.11.1</ecNumber>
    </recommendedName>
</protein>
<evidence type="ECO:0000256" key="2">
    <source>
        <dbReference type="ARBA" id="ARBA00022527"/>
    </source>
</evidence>